<organism evidence="4 5">
    <name type="scientific">Niastella caeni</name>
    <dbReference type="NCBI Taxonomy" id="2569763"/>
    <lineage>
        <taxon>Bacteria</taxon>
        <taxon>Pseudomonadati</taxon>
        <taxon>Bacteroidota</taxon>
        <taxon>Chitinophagia</taxon>
        <taxon>Chitinophagales</taxon>
        <taxon>Chitinophagaceae</taxon>
        <taxon>Niastella</taxon>
    </lineage>
</organism>
<dbReference type="InterPro" id="IPR019844">
    <property type="entry name" value="CSD_CS"/>
</dbReference>
<protein>
    <submittedName>
        <fullName evidence="4">Cold shock domain-containing protein</fullName>
    </submittedName>
</protein>
<dbReference type="CDD" id="cd04458">
    <property type="entry name" value="CSP_CDS"/>
    <property type="match status" value="1"/>
</dbReference>
<dbReference type="InterPro" id="IPR012340">
    <property type="entry name" value="NA-bd_OB-fold"/>
</dbReference>
<keyword evidence="5" id="KW-1185">Reference proteome</keyword>
<dbReference type="InterPro" id="IPR011129">
    <property type="entry name" value="CSD"/>
</dbReference>
<dbReference type="GO" id="GO:0005829">
    <property type="term" value="C:cytosol"/>
    <property type="evidence" value="ECO:0007669"/>
    <property type="project" value="UniProtKB-ARBA"/>
</dbReference>
<dbReference type="GO" id="GO:0003676">
    <property type="term" value="F:nucleic acid binding"/>
    <property type="evidence" value="ECO:0007669"/>
    <property type="project" value="InterPro"/>
</dbReference>
<dbReference type="OrthoDB" id="1493235at2"/>
<dbReference type="Pfam" id="PF00313">
    <property type="entry name" value="CSD"/>
    <property type="match status" value="1"/>
</dbReference>
<evidence type="ECO:0000259" key="3">
    <source>
        <dbReference type="PROSITE" id="PS51857"/>
    </source>
</evidence>
<dbReference type="Proteomes" id="UP000306918">
    <property type="component" value="Unassembled WGS sequence"/>
</dbReference>
<evidence type="ECO:0000256" key="1">
    <source>
        <dbReference type="RuleBase" id="RU000408"/>
    </source>
</evidence>
<proteinExistence type="predicted"/>
<evidence type="ECO:0000256" key="2">
    <source>
        <dbReference type="SAM" id="MobiDB-lite"/>
    </source>
</evidence>
<name>A0A4S8HEQ9_9BACT</name>
<dbReference type="SUPFAM" id="SSF50249">
    <property type="entry name" value="Nucleic acid-binding proteins"/>
    <property type="match status" value="1"/>
</dbReference>
<feature type="domain" description="CSD" evidence="3">
    <location>
        <begin position="87"/>
        <end position="148"/>
    </location>
</feature>
<reference evidence="4 5" key="1">
    <citation type="submission" date="2019-04" db="EMBL/GenBank/DDBJ databases">
        <title>Niastella caeni sp. nov., isolated from activated sludge.</title>
        <authorList>
            <person name="Sheng M."/>
        </authorList>
    </citation>
    <scope>NUCLEOTIDE SEQUENCE [LARGE SCALE GENOMIC DNA]</scope>
    <source>
        <strain evidence="4 5">HX-2-15</strain>
    </source>
</reference>
<dbReference type="EMBL" id="STFF01000014">
    <property type="protein sequence ID" value="THU31112.1"/>
    <property type="molecule type" value="Genomic_DNA"/>
</dbReference>
<sequence>MGKSQETVSKKEREKQRARKQQEKREKMQERKHNKEKGKSLNDMIAYLDENGNISANPPDPRKRRVFIQEEIQVSVPKQEHRQQVARRTGIVTYYNQVKGFGFINEDETKQRIFVHSSQLAEPVMENDRVQFEIENSHKGPSAIHLSKI</sequence>
<gene>
    <name evidence="4" type="ORF">FAM09_28935</name>
</gene>
<feature type="compositionally biased region" description="Basic and acidic residues" evidence="2">
    <location>
        <begin position="8"/>
        <end position="40"/>
    </location>
</feature>
<accession>A0A4S8HEQ9</accession>
<dbReference type="Gene3D" id="2.40.50.140">
    <property type="entry name" value="Nucleic acid-binding proteins"/>
    <property type="match status" value="1"/>
</dbReference>
<dbReference type="PRINTS" id="PR00050">
    <property type="entry name" value="COLDSHOCK"/>
</dbReference>
<evidence type="ECO:0000313" key="5">
    <source>
        <dbReference type="Proteomes" id="UP000306918"/>
    </source>
</evidence>
<comment type="caution">
    <text evidence="4">The sequence shown here is derived from an EMBL/GenBank/DDBJ whole genome shotgun (WGS) entry which is preliminary data.</text>
</comment>
<comment type="subcellular location">
    <subcellularLocation>
        <location evidence="1">Cytoplasm</location>
    </subcellularLocation>
</comment>
<dbReference type="SMART" id="SM00357">
    <property type="entry name" value="CSP"/>
    <property type="match status" value="1"/>
</dbReference>
<evidence type="ECO:0000313" key="4">
    <source>
        <dbReference type="EMBL" id="THU31112.1"/>
    </source>
</evidence>
<dbReference type="RefSeq" id="WP_136580658.1">
    <property type="nucleotide sequence ID" value="NZ_STFF01000014.1"/>
</dbReference>
<feature type="region of interest" description="Disordered" evidence="2">
    <location>
        <begin position="1"/>
        <end position="42"/>
    </location>
</feature>
<dbReference type="InterPro" id="IPR002059">
    <property type="entry name" value="CSP_DNA-bd"/>
</dbReference>
<dbReference type="PROSITE" id="PS51857">
    <property type="entry name" value="CSD_2"/>
    <property type="match status" value="1"/>
</dbReference>
<dbReference type="AlphaFoldDB" id="A0A4S8HEQ9"/>
<dbReference type="PROSITE" id="PS00352">
    <property type="entry name" value="CSD_1"/>
    <property type="match status" value="1"/>
</dbReference>